<gene>
    <name evidence="1" type="ORF">SAMN02745751_03575</name>
</gene>
<dbReference type="InterPro" id="IPR045738">
    <property type="entry name" value="DUF6088"/>
</dbReference>
<protein>
    <recommendedName>
        <fullName evidence="3">Transcriptional regulator, AbiEi antitoxin, Type IV TA system</fullName>
    </recommendedName>
</protein>
<sequence>MSYSSEVVNYINRLNRMSVIDMAYLHSTRFENIPDLAYQKIFSRLEKNGELDRIVKGIYYKPEKGMFGNLRMSNKTISEYFIGSNNQYGLYIGYRMFNRLGLTTQISKSIIIYSRRIQQQSKKIGNVTVKKIDIKLSEKRIKLIELLEVLQNYRFIEDLDEKNMYHYLSRIGEFYSYKDMENILGVIKYKKRTIASLRNVLDYLGIENDLARHLNSSSKYGELNMEELYETVK</sequence>
<dbReference type="Pfam" id="PF19570">
    <property type="entry name" value="DUF6088"/>
    <property type="match status" value="1"/>
</dbReference>
<dbReference type="EMBL" id="FQZL01000048">
    <property type="protein sequence ID" value="SHJ86468.1"/>
    <property type="molecule type" value="Genomic_DNA"/>
</dbReference>
<proteinExistence type="predicted"/>
<name>A0A1M6MSI4_9FIRM</name>
<evidence type="ECO:0000313" key="1">
    <source>
        <dbReference type="EMBL" id="SHJ86468.1"/>
    </source>
</evidence>
<keyword evidence="2" id="KW-1185">Reference proteome</keyword>
<dbReference type="RefSeq" id="WP_073050996.1">
    <property type="nucleotide sequence ID" value="NZ_FQZL01000048.1"/>
</dbReference>
<evidence type="ECO:0008006" key="3">
    <source>
        <dbReference type="Google" id="ProtNLM"/>
    </source>
</evidence>
<dbReference type="STRING" id="1121476.SAMN02745751_03575"/>
<organism evidence="1 2">
    <name type="scientific">Dethiosulfatibacter aminovorans DSM 17477</name>
    <dbReference type="NCBI Taxonomy" id="1121476"/>
    <lineage>
        <taxon>Bacteria</taxon>
        <taxon>Bacillati</taxon>
        <taxon>Bacillota</taxon>
        <taxon>Tissierellia</taxon>
        <taxon>Dethiosulfatibacter</taxon>
    </lineage>
</organism>
<dbReference type="Proteomes" id="UP000184052">
    <property type="component" value="Unassembled WGS sequence"/>
</dbReference>
<accession>A0A1M6MSI4</accession>
<dbReference type="OrthoDB" id="9802612at2"/>
<dbReference type="AlphaFoldDB" id="A0A1M6MSI4"/>
<evidence type="ECO:0000313" key="2">
    <source>
        <dbReference type="Proteomes" id="UP000184052"/>
    </source>
</evidence>
<reference evidence="1 2" key="1">
    <citation type="submission" date="2016-11" db="EMBL/GenBank/DDBJ databases">
        <authorList>
            <person name="Jaros S."/>
            <person name="Januszkiewicz K."/>
            <person name="Wedrychowicz H."/>
        </authorList>
    </citation>
    <scope>NUCLEOTIDE SEQUENCE [LARGE SCALE GENOMIC DNA]</scope>
    <source>
        <strain evidence="1 2">DSM 17477</strain>
    </source>
</reference>